<evidence type="ECO:0000313" key="6">
    <source>
        <dbReference type="Proteomes" id="UP001597079"/>
    </source>
</evidence>
<keyword evidence="3" id="KW-1133">Transmembrane helix</keyword>
<evidence type="ECO:0000313" key="5">
    <source>
        <dbReference type="EMBL" id="MFD1676797.1"/>
    </source>
</evidence>
<organism evidence="5 6">
    <name type="scientific">Alicyclobacillus fodiniaquatilis</name>
    <dbReference type="NCBI Taxonomy" id="1661150"/>
    <lineage>
        <taxon>Bacteria</taxon>
        <taxon>Bacillati</taxon>
        <taxon>Bacillota</taxon>
        <taxon>Bacilli</taxon>
        <taxon>Bacillales</taxon>
        <taxon>Alicyclobacillaceae</taxon>
        <taxon>Alicyclobacillus</taxon>
    </lineage>
</organism>
<name>A0ABW4JKC2_9BACL</name>
<feature type="transmembrane region" description="Helical" evidence="3">
    <location>
        <begin position="567"/>
        <end position="589"/>
    </location>
</feature>
<feature type="domain" description="HTH cro/C1-type" evidence="4">
    <location>
        <begin position="6"/>
        <end position="61"/>
    </location>
</feature>
<feature type="coiled-coil region" evidence="2">
    <location>
        <begin position="428"/>
        <end position="484"/>
    </location>
</feature>
<dbReference type="EMBL" id="JBHUCX010000075">
    <property type="protein sequence ID" value="MFD1676797.1"/>
    <property type="molecule type" value="Genomic_DNA"/>
</dbReference>
<dbReference type="Pfam" id="PF00350">
    <property type="entry name" value="Dynamin_N"/>
    <property type="match status" value="1"/>
</dbReference>
<dbReference type="InterPro" id="IPR045063">
    <property type="entry name" value="Dynamin_N"/>
</dbReference>
<keyword evidence="2" id="KW-0175">Coiled coil</keyword>
<reference evidence="6" key="1">
    <citation type="journal article" date="2019" name="Int. J. Syst. Evol. Microbiol.">
        <title>The Global Catalogue of Microorganisms (GCM) 10K type strain sequencing project: providing services to taxonomists for standard genome sequencing and annotation.</title>
        <authorList>
            <consortium name="The Broad Institute Genomics Platform"/>
            <consortium name="The Broad Institute Genome Sequencing Center for Infectious Disease"/>
            <person name="Wu L."/>
            <person name="Ma J."/>
        </authorList>
    </citation>
    <scope>NUCLEOTIDE SEQUENCE [LARGE SCALE GENOMIC DNA]</scope>
    <source>
        <strain evidence="6">CGMCC 1.12286</strain>
    </source>
</reference>
<protein>
    <submittedName>
        <fullName evidence="5">Helix-turn-helix domain-containing protein</fullName>
    </submittedName>
</protein>
<keyword evidence="3" id="KW-0812">Transmembrane</keyword>
<dbReference type="SUPFAM" id="SSF52540">
    <property type="entry name" value="P-loop containing nucleoside triphosphate hydrolases"/>
    <property type="match status" value="1"/>
</dbReference>
<dbReference type="InterPro" id="IPR010982">
    <property type="entry name" value="Lambda_DNA-bd_dom_sf"/>
</dbReference>
<dbReference type="Pfam" id="PF01381">
    <property type="entry name" value="HTH_3"/>
    <property type="match status" value="1"/>
</dbReference>
<proteinExistence type="predicted"/>
<comment type="caution">
    <text evidence="5">The sequence shown here is derived from an EMBL/GenBank/DDBJ whole genome shotgun (WGS) entry which is preliminary data.</text>
</comment>
<keyword evidence="1" id="KW-0238">DNA-binding</keyword>
<dbReference type="Gene3D" id="3.40.50.300">
    <property type="entry name" value="P-loop containing nucleotide triphosphate hydrolases"/>
    <property type="match status" value="1"/>
</dbReference>
<feature type="transmembrane region" description="Helical" evidence="3">
    <location>
        <begin position="628"/>
        <end position="646"/>
    </location>
</feature>
<dbReference type="InterPro" id="IPR001387">
    <property type="entry name" value="Cro/C1-type_HTH"/>
</dbReference>
<evidence type="ECO:0000259" key="4">
    <source>
        <dbReference type="PROSITE" id="PS50943"/>
    </source>
</evidence>
<keyword evidence="3" id="KW-0472">Membrane</keyword>
<dbReference type="SUPFAM" id="SSF47413">
    <property type="entry name" value="lambda repressor-like DNA-binding domains"/>
    <property type="match status" value="1"/>
</dbReference>
<dbReference type="PROSITE" id="PS50943">
    <property type="entry name" value="HTH_CROC1"/>
    <property type="match status" value="1"/>
</dbReference>
<evidence type="ECO:0000256" key="3">
    <source>
        <dbReference type="SAM" id="Phobius"/>
    </source>
</evidence>
<keyword evidence="6" id="KW-1185">Reference proteome</keyword>
<feature type="transmembrane region" description="Helical" evidence="3">
    <location>
        <begin position="601"/>
        <end position="622"/>
    </location>
</feature>
<evidence type="ECO:0000256" key="2">
    <source>
        <dbReference type="SAM" id="Coils"/>
    </source>
</evidence>
<dbReference type="RefSeq" id="WP_377944703.1">
    <property type="nucleotide sequence ID" value="NZ_JBHUCX010000075.1"/>
</dbReference>
<dbReference type="InterPro" id="IPR027417">
    <property type="entry name" value="P-loop_NTPase"/>
</dbReference>
<dbReference type="Gene3D" id="1.10.260.40">
    <property type="entry name" value="lambda repressor-like DNA-binding domains"/>
    <property type="match status" value="1"/>
</dbReference>
<evidence type="ECO:0000256" key="1">
    <source>
        <dbReference type="ARBA" id="ARBA00023125"/>
    </source>
</evidence>
<dbReference type="CDD" id="cd00093">
    <property type="entry name" value="HTH_XRE"/>
    <property type="match status" value="1"/>
</dbReference>
<sequence>MDDFDLKAFREQKLNWTQAQLAEQMEVAQDTISRIENGSRAISLEFFLKLCRVAGMTPDEVLKFKISQPQAVEVDDVYSDLVIRRNTLNQYIEPRYRQFVDEKFKEADVQRIDDIHNVLHVYGSKPLVAFIGPSDAGKSRMINSLTGISRLLKSQWTPTTAVTVYVKHINDRPTWMEDTVWVFKSESESKGWNYRRFHDEEYCRAQKIAGGSLDILEEYCNRDSKEYAKTVDSAVVYVDSPILLACDIVDLPGFGTESVSDTVYSQRAREQADATVFLCQSNAFFNKHEDVLFLKEIVHRLPTIHLSGHAPVLSNLFVVASQAKFVGEENIPMVLERGYSTIATQISEELVRQHFRLEADQFYPALRKRFFTYAIEDDAEGLRRQFESQLIYLLEEILPPIRKEGLSQTICELRQEAKGYFEHQVQYYESVVHNIEAAKAEMQKLEREKYGKFNELQANKTEVIKELEQHRKKNRDDMRIWEREEVTVKKIKSIIEDKKYSKKQAQEYLAGNVSDSYYVQLQKVIETSTVQFNEIVTRFFKEAEKSLAQPERITTGPVRAPFDFKGALAGGLAGVTVLGGLGLWAGTLGNLGGYILVTQGVGLLSSLGISVGGGAAAVSAVAAIGGPVTIGIAIALGTFLVVRAVVGDGWKERLAKKLLEAIHKEDLLSKYIDSIDQYWSDTRTAIDGVVDSLMRQYEEYIQIQRDIVASQDPRAVLELAEKAKMMRDFFDFLPWPCPSDGVIAFNPITE</sequence>
<dbReference type="SMART" id="SM00530">
    <property type="entry name" value="HTH_XRE"/>
    <property type="match status" value="1"/>
</dbReference>
<dbReference type="Proteomes" id="UP001597079">
    <property type="component" value="Unassembled WGS sequence"/>
</dbReference>
<dbReference type="PANTHER" id="PTHR46558">
    <property type="entry name" value="TRACRIPTIONAL REGULATORY PROTEIN-RELATED-RELATED"/>
    <property type="match status" value="1"/>
</dbReference>
<gene>
    <name evidence="5" type="ORF">ACFSB2_19160</name>
</gene>
<dbReference type="PANTHER" id="PTHR46558:SF4">
    <property type="entry name" value="DNA-BIDING PHAGE PROTEIN"/>
    <property type="match status" value="1"/>
</dbReference>
<accession>A0ABW4JKC2</accession>